<reference evidence="1 2" key="2">
    <citation type="submission" date="2020-03" db="EMBL/GenBank/DDBJ databases">
        <authorList>
            <person name="Ichikawa N."/>
            <person name="Kimura A."/>
            <person name="Kitahashi Y."/>
            <person name="Uohara A."/>
        </authorList>
    </citation>
    <scope>NUCLEOTIDE SEQUENCE [LARGE SCALE GENOMIC DNA]</scope>
    <source>
        <strain evidence="1 2">NBRC 108638</strain>
    </source>
</reference>
<protein>
    <recommendedName>
        <fullName evidence="3">SAF domain-containing protein</fullName>
    </recommendedName>
</protein>
<evidence type="ECO:0000313" key="2">
    <source>
        <dbReference type="Proteomes" id="UP000482960"/>
    </source>
</evidence>
<dbReference type="RefSeq" id="WP_173078325.1">
    <property type="nucleotide sequence ID" value="NZ_BAABJB010000010.1"/>
</dbReference>
<organism evidence="1 2">
    <name type="scientific">Phytohabitans rumicis</name>
    <dbReference type="NCBI Taxonomy" id="1076125"/>
    <lineage>
        <taxon>Bacteria</taxon>
        <taxon>Bacillati</taxon>
        <taxon>Actinomycetota</taxon>
        <taxon>Actinomycetes</taxon>
        <taxon>Micromonosporales</taxon>
        <taxon>Micromonosporaceae</taxon>
    </lineage>
</organism>
<reference evidence="1 2" key="1">
    <citation type="submission" date="2020-03" db="EMBL/GenBank/DDBJ databases">
        <title>Whole genome shotgun sequence of Phytohabitans rumicis NBRC 108638.</title>
        <authorList>
            <person name="Komaki H."/>
            <person name="Tamura T."/>
        </authorList>
    </citation>
    <scope>NUCLEOTIDE SEQUENCE [LARGE SCALE GENOMIC DNA]</scope>
    <source>
        <strain evidence="1 2">NBRC 108638</strain>
    </source>
</reference>
<gene>
    <name evidence="1" type="ORF">Prum_048100</name>
</gene>
<dbReference type="Proteomes" id="UP000482960">
    <property type="component" value="Unassembled WGS sequence"/>
</dbReference>
<comment type="caution">
    <text evidence="1">The sequence shown here is derived from an EMBL/GenBank/DDBJ whole genome shotgun (WGS) entry which is preliminary data.</text>
</comment>
<evidence type="ECO:0000313" key="1">
    <source>
        <dbReference type="EMBL" id="GFJ91168.1"/>
    </source>
</evidence>
<proteinExistence type="predicted"/>
<name>A0A6V8L850_9ACTN</name>
<dbReference type="AlphaFoldDB" id="A0A6V8L850"/>
<dbReference type="EMBL" id="BLPG01000001">
    <property type="protein sequence ID" value="GFJ91168.1"/>
    <property type="molecule type" value="Genomic_DNA"/>
</dbReference>
<accession>A0A6V8L850</accession>
<sequence>MRDPKLDPVRRPRGRTLFRLALVAALLLTAVGVLYAREPARCLPAVAQSTPPPTVDAGGRLAVPADAVGVPVRLAEPALLGLVRAGDQVDLLASSALVAPRALVLGVVGADGAILLALTPERARAVVGLPEGTRFGILVRPG</sequence>
<keyword evidence="2" id="KW-1185">Reference proteome</keyword>
<evidence type="ECO:0008006" key="3">
    <source>
        <dbReference type="Google" id="ProtNLM"/>
    </source>
</evidence>